<protein>
    <recommendedName>
        <fullName evidence="4">TadE-like protein</fullName>
    </recommendedName>
</protein>
<dbReference type="NCBIfam" id="NF041390">
    <property type="entry name" value="TadE_Rv3655c"/>
    <property type="match status" value="1"/>
</dbReference>
<dbReference type="InterPro" id="IPR049790">
    <property type="entry name" value="Rv3655c/TadE"/>
</dbReference>
<feature type="transmembrane region" description="Helical" evidence="1">
    <location>
        <begin position="27"/>
        <end position="47"/>
    </location>
</feature>
<proteinExistence type="predicted"/>
<dbReference type="Proteomes" id="UP001157126">
    <property type="component" value="Unassembled WGS sequence"/>
</dbReference>
<organism evidence="2 3">
    <name type="scientific">Mobilicoccus caccae</name>
    <dbReference type="NCBI Taxonomy" id="1859295"/>
    <lineage>
        <taxon>Bacteria</taxon>
        <taxon>Bacillati</taxon>
        <taxon>Actinomycetota</taxon>
        <taxon>Actinomycetes</taxon>
        <taxon>Micrococcales</taxon>
        <taxon>Dermatophilaceae</taxon>
        <taxon>Mobilicoccus</taxon>
    </lineage>
</organism>
<evidence type="ECO:0000313" key="2">
    <source>
        <dbReference type="EMBL" id="GMA38314.1"/>
    </source>
</evidence>
<dbReference type="EMBL" id="BSUO01000001">
    <property type="protein sequence ID" value="GMA38314.1"/>
    <property type="molecule type" value="Genomic_DNA"/>
</dbReference>
<comment type="caution">
    <text evidence="2">The sequence shown here is derived from an EMBL/GenBank/DDBJ whole genome shotgun (WGS) entry which is preliminary data.</text>
</comment>
<evidence type="ECO:0008006" key="4">
    <source>
        <dbReference type="Google" id="ProtNLM"/>
    </source>
</evidence>
<keyword evidence="1" id="KW-0812">Transmembrane</keyword>
<sequence>MTSRVRVTVGEIRSAREAGMVTAETAAVLPAIVLVLALALTSVRIGIDQVRCIDAARAGARAAARGDTEADVRAVAERAAPRGSTVTVSRDGGDVVTTVTAPTPLDLPVIGDLPAPVARAISPVEGAGAGWGRT</sequence>
<keyword evidence="3" id="KW-1185">Reference proteome</keyword>
<reference evidence="3" key="1">
    <citation type="journal article" date="2019" name="Int. J. Syst. Evol. Microbiol.">
        <title>The Global Catalogue of Microorganisms (GCM) 10K type strain sequencing project: providing services to taxonomists for standard genome sequencing and annotation.</title>
        <authorList>
            <consortium name="The Broad Institute Genomics Platform"/>
            <consortium name="The Broad Institute Genome Sequencing Center for Infectious Disease"/>
            <person name="Wu L."/>
            <person name="Ma J."/>
        </authorList>
    </citation>
    <scope>NUCLEOTIDE SEQUENCE [LARGE SCALE GENOMIC DNA]</scope>
    <source>
        <strain evidence="3">NBRC 113072</strain>
    </source>
</reference>
<evidence type="ECO:0000313" key="3">
    <source>
        <dbReference type="Proteomes" id="UP001157126"/>
    </source>
</evidence>
<keyword evidence="1" id="KW-1133">Transmembrane helix</keyword>
<evidence type="ECO:0000256" key="1">
    <source>
        <dbReference type="SAM" id="Phobius"/>
    </source>
</evidence>
<keyword evidence="1" id="KW-0472">Membrane</keyword>
<gene>
    <name evidence="2" type="ORF">GCM10025883_03590</name>
</gene>
<name>A0ABQ6ILK4_9MICO</name>
<dbReference type="RefSeq" id="WP_284302394.1">
    <property type="nucleotide sequence ID" value="NZ_BSUO01000001.1"/>
</dbReference>
<accession>A0ABQ6ILK4</accession>